<dbReference type="InterPro" id="IPR024743">
    <property type="entry name" value="Dynein_HC_stalk"/>
</dbReference>
<accession>A0A4U5MF17</accession>
<keyword evidence="5" id="KW-1185">Reference proteome</keyword>
<name>A0A4U5MF17_STECR</name>
<dbReference type="InterPro" id="IPR026983">
    <property type="entry name" value="DHC"/>
</dbReference>
<keyword evidence="1" id="KW-0175">Coiled coil</keyword>
<dbReference type="Gene3D" id="1.20.920.20">
    <property type="match status" value="1"/>
</dbReference>
<reference evidence="3" key="1">
    <citation type="submission" date="2013-11" db="EMBL/GenBank/DDBJ databases">
        <authorList>
            <person name="Sternberg P."/>
            <person name="Dillman A."/>
            <person name="Macchietto M."/>
        </authorList>
    </citation>
    <scope>NUCLEOTIDE SEQUENCE</scope>
    <source>
        <strain evidence="3">ALL</strain>
    </source>
</reference>
<feature type="domain" description="Dynein heavy chain coiled coil stalk" evidence="2">
    <location>
        <begin position="7"/>
        <end position="176"/>
    </location>
</feature>
<dbReference type="GO" id="GO:0051959">
    <property type="term" value="F:dynein light intermediate chain binding"/>
    <property type="evidence" value="ECO:0007669"/>
    <property type="project" value="InterPro"/>
</dbReference>
<dbReference type="EMBL" id="AZBU02000008">
    <property type="protein sequence ID" value="TKR67820.1"/>
    <property type="molecule type" value="Genomic_DNA"/>
</dbReference>
<feature type="coiled-coil region" evidence="1">
    <location>
        <begin position="73"/>
        <end position="166"/>
    </location>
</feature>
<dbReference type="GO" id="GO:0007018">
    <property type="term" value="P:microtubule-based movement"/>
    <property type="evidence" value="ECO:0007669"/>
    <property type="project" value="InterPro"/>
</dbReference>
<evidence type="ECO:0000313" key="4">
    <source>
        <dbReference type="EMBL" id="TKR67820.1"/>
    </source>
</evidence>
<dbReference type="OrthoDB" id="5826481at2759"/>
<organism evidence="3 5">
    <name type="scientific">Steinernema carpocapsae</name>
    <name type="common">Entomopathogenic nematode</name>
    <dbReference type="NCBI Taxonomy" id="34508"/>
    <lineage>
        <taxon>Eukaryota</taxon>
        <taxon>Metazoa</taxon>
        <taxon>Ecdysozoa</taxon>
        <taxon>Nematoda</taxon>
        <taxon>Chromadorea</taxon>
        <taxon>Rhabditida</taxon>
        <taxon>Tylenchina</taxon>
        <taxon>Panagrolaimomorpha</taxon>
        <taxon>Strongyloidoidea</taxon>
        <taxon>Steinernematidae</taxon>
        <taxon>Steinernema</taxon>
    </lineage>
</organism>
<evidence type="ECO:0000259" key="2">
    <source>
        <dbReference type="Pfam" id="PF12777"/>
    </source>
</evidence>
<protein>
    <recommendedName>
        <fullName evidence="2">Dynein heavy chain coiled coil stalk domain-containing protein</fullName>
    </recommendedName>
</protein>
<sequence length="214" mass="25530">MLSDIHFISRIRNFQRDLIPTHVMRTIRKNYLSREEFDIDKIRAVSLAAEGLCLWIRALDVYNKISKVVEPKKERLRRAELQVKQHLKLLENRRKALQEVTERLQKLSDNFSQMSQRKQDLSTQILNCQVRMGRAEKLVGALGGERERWSERIEELSEEYQEHTRNTLNVAFIMEYLNSVGVVSEINLWISKQMYSGTVPRLRHFEEYRSARYY</sequence>
<evidence type="ECO:0000313" key="3">
    <source>
        <dbReference type="EMBL" id="TKR67807.1"/>
    </source>
</evidence>
<evidence type="ECO:0000313" key="5">
    <source>
        <dbReference type="Proteomes" id="UP000298663"/>
    </source>
</evidence>
<reference evidence="3" key="3">
    <citation type="journal article" date="2019" name="G3 (Bethesda)">
        <title>Hybrid Assembly of the Genome of the Entomopathogenic Nematode Steinernema carpocapsae Identifies the X-Chromosome.</title>
        <authorList>
            <person name="Serra L."/>
            <person name="Macchietto M."/>
            <person name="Macias-Munoz A."/>
            <person name="McGill C.J."/>
            <person name="Rodriguez I.M."/>
            <person name="Rodriguez B."/>
            <person name="Murad R."/>
            <person name="Mortazavi A."/>
        </authorList>
    </citation>
    <scope>NUCLEOTIDE SEQUENCE</scope>
    <source>
        <strain evidence="3">ALL</strain>
    </source>
</reference>
<dbReference type="PANTHER" id="PTHR45703:SF1">
    <property type="entry name" value="DYNEINS HEAVY CHAIN"/>
    <property type="match status" value="1"/>
</dbReference>
<dbReference type="PANTHER" id="PTHR45703">
    <property type="entry name" value="DYNEIN HEAVY CHAIN"/>
    <property type="match status" value="1"/>
</dbReference>
<dbReference type="AlphaFoldDB" id="A0A4U5MF17"/>
<dbReference type="EMBL" id="AZBU02000008">
    <property type="protein sequence ID" value="TKR67807.1"/>
    <property type="molecule type" value="Genomic_DNA"/>
</dbReference>
<dbReference type="Pfam" id="PF12777">
    <property type="entry name" value="MT"/>
    <property type="match status" value="1"/>
</dbReference>
<comment type="caution">
    <text evidence="3">The sequence shown here is derived from an EMBL/GenBank/DDBJ whole genome shotgun (WGS) entry which is preliminary data.</text>
</comment>
<gene>
    <name evidence="3" type="ORF">L596_023900</name>
    <name evidence="4" type="ORF">L596_023911</name>
</gene>
<evidence type="ECO:0000256" key="1">
    <source>
        <dbReference type="SAM" id="Coils"/>
    </source>
</evidence>
<dbReference type="GO" id="GO:0030286">
    <property type="term" value="C:dynein complex"/>
    <property type="evidence" value="ECO:0007669"/>
    <property type="project" value="InterPro"/>
</dbReference>
<dbReference type="Proteomes" id="UP000298663">
    <property type="component" value="Unassembled WGS sequence"/>
</dbReference>
<dbReference type="STRING" id="34508.A0A4U5MF17"/>
<proteinExistence type="predicted"/>
<dbReference type="GO" id="GO:0045505">
    <property type="term" value="F:dynein intermediate chain binding"/>
    <property type="evidence" value="ECO:0007669"/>
    <property type="project" value="InterPro"/>
</dbReference>
<reference evidence="3 5" key="2">
    <citation type="journal article" date="2015" name="Genome Biol.">
        <title>Comparative genomics of Steinernema reveals deeply conserved gene regulatory networks.</title>
        <authorList>
            <person name="Dillman A.R."/>
            <person name="Macchietto M."/>
            <person name="Porter C.F."/>
            <person name="Rogers A."/>
            <person name="Williams B."/>
            <person name="Antoshechkin I."/>
            <person name="Lee M.M."/>
            <person name="Goodwin Z."/>
            <person name="Lu X."/>
            <person name="Lewis E.E."/>
            <person name="Goodrich-Blair H."/>
            <person name="Stock S.P."/>
            <person name="Adams B.J."/>
            <person name="Sternberg P.W."/>
            <person name="Mortazavi A."/>
        </authorList>
    </citation>
    <scope>NUCLEOTIDE SEQUENCE [LARGE SCALE GENOMIC DNA]</scope>
    <source>
        <strain evidence="3 5">ALL</strain>
    </source>
</reference>